<feature type="compositionally biased region" description="Basic residues" evidence="1">
    <location>
        <begin position="13"/>
        <end position="26"/>
    </location>
</feature>
<dbReference type="EMBL" id="BDSP01000041">
    <property type="protein sequence ID" value="GAX11396.1"/>
    <property type="molecule type" value="Genomic_DNA"/>
</dbReference>
<evidence type="ECO:0000313" key="3">
    <source>
        <dbReference type="Proteomes" id="UP000198406"/>
    </source>
</evidence>
<feature type="compositionally biased region" description="Basic and acidic residues" evidence="1">
    <location>
        <begin position="52"/>
        <end position="62"/>
    </location>
</feature>
<dbReference type="AlphaFoldDB" id="A0A1Z5JBS3"/>
<evidence type="ECO:0000256" key="1">
    <source>
        <dbReference type="SAM" id="MobiDB-lite"/>
    </source>
</evidence>
<dbReference type="Proteomes" id="UP000198406">
    <property type="component" value="Unassembled WGS sequence"/>
</dbReference>
<evidence type="ECO:0000313" key="2">
    <source>
        <dbReference type="EMBL" id="GAX11396.1"/>
    </source>
</evidence>
<name>A0A1Z5JBS3_FISSO</name>
<feature type="compositionally biased region" description="Polar residues" evidence="1">
    <location>
        <begin position="94"/>
        <end position="113"/>
    </location>
</feature>
<proteinExistence type="predicted"/>
<sequence length="384" mass="42667">MKTRNVAQTAVASKKHAAKPARKKAKITPTSKKNNASATPQVANQGNNHGDASNEEKSRTEKQNIMASKTVEPKPANKKKTTRSTNENGKRNPTRSVHNNNMASSPTEDTTGRPQPPPLLADSNENEKETTAADRDSYTNIDTAEEEVQEKGIALIIDNAMAELQSNDNAMSAEEFLETIDHKGDIKNTAKFFKNNHPLLKRVSGNVAIYLCRCPECISKGVWAAKYTTFNVGKFENETDPSKMLEEDKYGFVDIDKHLPAGPNAKNQRAQIRRHYRDIARTHPLFVVPQSGLERGEKGPITAMDLKNLVQSETSVYHDLFHSVTMSIYLALQNLEKMKKELAECEEGDNRKVILEQCIEGQWADLAKIGGSYEGNAEMADDQL</sequence>
<reference evidence="2 3" key="1">
    <citation type="journal article" date="2015" name="Plant Cell">
        <title>Oil accumulation by the oleaginous diatom Fistulifera solaris as revealed by the genome and transcriptome.</title>
        <authorList>
            <person name="Tanaka T."/>
            <person name="Maeda Y."/>
            <person name="Veluchamy A."/>
            <person name="Tanaka M."/>
            <person name="Abida H."/>
            <person name="Marechal E."/>
            <person name="Bowler C."/>
            <person name="Muto M."/>
            <person name="Sunaga Y."/>
            <person name="Tanaka M."/>
            <person name="Yoshino T."/>
            <person name="Taniguchi T."/>
            <person name="Fukuda Y."/>
            <person name="Nemoto M."/>
            <person name="Matsumoto M."/>
            <person name="Wong P.S."/>
            <person name="Aburatani S."/>
            <person name="Fujibuchi W."/>
        </authorList>
    </citation>
    <scope>NUCLEOTIDE SEQUENCE [LARGE SCALE GENOMIC DNA]</scope>
    <source>
        <strain evidence="2 3">JPCC DA0580</strain>
    </source>
</reference>
<gene>
    <name evidence="2" type="ORF">FisN_22Lu083</name>
</gene>
<protein>
    <submittedName>
        <fullName evidence="2">Uncharacterized protein</fullName>
    </submittedName>
</protein>
<feature type="compositionally biased region" description="Basic and acidic residues" evidence="1">
    <location>
        <begin position="125"/>
        <end position="137"/>
    </location>
</feature>
<accession>A0A1Z5JBS3</accession>
<keyword evidence="3" id="KW-1185">Reference proteome</keyword>
<feature type="compositionally biased region" description="Polar residues" evidence="1">
    <location>
        <begin position="28"/>
        <end position="51"/>
    </location>
</feature>
<dbReference type="InParanoid" id="A0A1Z5JBS3"/>
<feature type="compositionally biased region" description="Polar residues" evidence="1">
    <location>
        <begin position="1"/>
        <end position="11"/>
    </location>
</feature>
<feature type="region of interest" description="Disordered" evidence="1">
    <location>
        <begin position="1"/>
        <end position="142"/>
    </location>
</feature>
<comment type="caution">
    <text evidence="2">The sequence shown here is derived from an EMBL/GenBank/DDBJ whole genome shotgun (WGS) entry which is preliminary data.</text>
</comment>
<organism evidence="2 3">
    <name type="scientific">Fistulifera solaris</name>
    <name type="common">Oleaginous diatom</name>
    <dbReference type="NCBI Taxonomy" id="1519565"/>
    <lineage>
        <taxon>Eukaryota</taxon>
        <taxon>Sar</taxon>
        <taxon>Stramenopiles</taxon>
        <taxon>Ochrophyta</taxon>
        <taxon>Bacillariophyta</taxon>
        <taxon>Bacillariophyceae</taxon>
        <taxon>Bacillariophycidae</taxon>
        <taxon>Naviculales</taxon>
        <taxon>Naviculaceae</taxon>
        <taxon>Fistulifera</taxon>
    </lineage>
</organism>